<reference evidence="1 2" key="1">
    <citation type="submission" date="2022-10" db="EMBL/GenBank/DDBJ databases">
        <title>Chitinophaga nivalis PC15 sp. nov., isolated from Pyeongchang county, South Korea.</title>
        <authorList>
            <person name="Trinh H.N."/>
        </authorList>
    </citation>
    <scope>NUCLEOTIDE SEQUENCE [LARGE SCALE GENOMIC DNA]</scope>
    <source>
        <strain evidence="1 2">PC14</strain>
    </source>
</reference>
<dbReference type="Proteomes" id="UP001207742">
    <property type="component" value="Unassembled WGS sequence"/>
</dbReference>
<gene>
    <name evidence="1" type="ORF">OL497_02095</name>
</gene>
<sequence>MALDKNSLKQQIKNAFKDMKAADVDEEQGLDIFCTKLAEAVDTYVKTATINYTTGLLAPNGAVTGVFNGNLS</sequence>
<accession>A0ABT3IFT2</accession>
<dbReference type="EMBL" id="JAPDNS010000001">
    <property type="protein sequence ID" value="MCW3482665.1"/>
    <property type="molecule type" value="Genomic_DNA"/>
</dbReference>
<dbReference type="RefSeq" id="WP_264727263.1">
    <property type="nucleotide sequence ID" value="NZ_JAPDNR010000001.1"/>
</dbReference>
<keyword evidence="2" id="KW-1185">Reference proteome</keyword>
<evidence type="ECO:0000313" key="2">
    <source>
        <dbReference type="Proteomes" id="UP001207742"/>
    </source>
</evidence>
<protein>
    <submittedName>
        <fullName evidence="1">Uncharacterized protein</fullName>
    </submittedName>
</protein>
<comment type="caution">
    <text evidence="1">The sequence shown here is derived from an EMBL/GenBank/DDBJ whole genome shotgun (WGS) entry which is preliminary data.</text>
</comment>
<name>A0ABT3IFT2_9BACT</name>
<proteinExistence type="predicted"/>
<evidence type="ECO:0000313" key="1">
    <source>
        <dbReference type="EMBL" id="MCW3482665.1"/>
    </source>
</evidence>
<organism evidence="1 2">
    <name type="scientific">Chitinophaga nivalis</name>
    <dbReference type="NCBI Taxonomy" id="2991709"/>
    <lineage>
        <taxon>Bacteria</taxon>
        <taxon>Pseudomonadati</taxon>
        <taxon>Bacteroidota</taxon>
        <taxon>Chitinophagia</taxon>
        <taxon>Chitinophagales</taxon>
        <taxon>Chitinophagaceae</taxon>
        <taxon>Chitinophaga</taxon>
    </lineage>
</organism>